<reference evidence="1 2" key="1">
    <citation type="submission" date="2015-09" db="EMBL/GenBank/DDBJ databases">
        <title>Trachymyrmex cornetzi WGS genome.</title>
        <authorList>
            <person name="Nygaard S."/>
            <person name="Hu H."/>
            <person name="Boomsma J."/>
            <person name="Zhang G."/>
        </authorList>
    </citation>
    <scope>NUCLEOTIDE SEQUENCE [LARGE SCALE GENOMIC DNA]</scope>
    <source>
        <strain evidence="1">Tcor2-1</strain>
        <tissue evidence="1">Whole body</tissue>
    </source>
</reference>
<dbReference type="PANTHER" id="PTHR46704">
    <property type="entry name" value="CXC DOMAIN-CONTAINING PROTEIN-RELATED"/>
    <property type="match status" value="1"/>
</dbReference>
<dbReference type="AlphaFoldDB" id="A0A151JPV1"/>
<keyword evidence="2" id="KW-1185">Reference proteome</keyword>
<dbReference type="Proteomes" id="UP000078492">
    <property type="component" value="Unassembled WGS sequence"/>
</dbReference>
<dbReference type="EMBL" id="KQ978746">
    <property type="protein sequence ID" value="KYN28693.1"/>
    <property type="molecule type" value="Genomic_DNA"/>
</dbReference>
<name>A0A151JPV1_9HYME</name>
<evidence type="ECO:0000313" key="2">
    <source>
        <dbReference type="Proteomes" id="UP000078492"/>
    </source>
</evidence>
<protein>
    <submittedName>
        <fullName evidence="1">Uncharacterized protein</fullName>
    </submittedName>
</protein>
<dbReference type="PANTHER" id="PTHR46704:SF1">
    <property type="entry name" value="TELOMERE LENGTH REGULATION PROTEIN TEL2 HOMOLOG"/>
    <property type="match status" value="1"/>
</dbReference>
<gene>
    <name evidence="1" type="ORF">ALC57_01883</name>
</gene>
<proteinExistence type="predicted"/>
<organism evidence="1 2">
    <name type="scientific">Trachymyrmex cornetzi</name>
    <dbReference type="NCBI Taxonomy" id="471704"/>
    <lineage>
        <taxon>Eukaryota</taxon>
        <taxon>Metazoa</taxon>
        <taxon>Ecdysozoa</taxon>
        <taxon>Arthropoda</taxon>
        <taxon>Hexapoda</taxon>
        <taxon>Insecta</taxon>
        <taxon>Pterygota</taxon>
        <taxon>Neoptera</taxon>
        <taxon>Endopterygota</taxon>
        <taxon>Hymenoptera</taxon>
        <taxon>Apocrita</taxon>
        <taxon>Aculeata</taxon>
        <taxon>Formicoidea</taxon>
        <taxon>Formicidae</taxon>
        <taxon>Myrmicinae</taxon>
        <taxon>Trachymyrmex</taxon>
    </lineage>
</organism>
<accession>A0A151JPV1</accession>
<evidence type="ECO:0000313" key="1">
    <source>
        <dbReference type="EMBL" id="KYN28693.1"/>
    </source>
</evidence>
<sequence>MTANLLFSELKATLQEHIPNDKTIKYRLEEHYGNDVIISTKSTSQTLVCLRRSHYDILSEMYKQSAVAGNQEEQKLNALKVTADIIRSDIRSMTNYSEQYPASDKMFDNLDAYIPELKIFLEEVILKCKKTNSSSHKIKCTSIGHAIVCAVHPRSFLSPLHVGLAVNGYSVTMDQPLYIKSRDIVAATNLSDTTQVVVRLGFHTILSFLGCVGYIMANSGIKEALSTIYAEKTVDTILSGHAYARAVRAHTLLEVALYTLIFKQLEEEEPEFK</sequence>